<evidence type="ECO:0000256" key="4">
    <source>
        <dbReference type="ARBA" id="ARBA00022801"/>
    </source>
</evidence>
<protein>
    <submittedName>
        <fullName evidence="8">S10 family peptidase</fullName>
    </submittedName>
</protein>
<comment type="caution">
    <text evidence="8">The sequence shown here is derived from an EMBL/GenBank/DDBJ whole genome shotgun (WGS) entry which is preliminary data.</text>
</comment>
<dbReference type="EMBL" id="JBHSGA010000011">
    <property type="protein sequence ID" value="MFC4526192.1"/>
    <property type="molecule type" value="Genomic_DNA"/>
</dbReference>
<keyword evidence="3 7" id="KW-0732">Signal</keyword>
<evidence type="ECO:0000313" key="8">
    <source>
        <dbReference type="EMBL" id="MFC4526192.1"/>
    </source>
</evidence>
<dbReference type="SUPFAM" id="SSF53474">
    <property type="entry name" value="alpha/beta-Hydrolases"/>
    <property type="match status" value="1"/>
</dbReference>
<sequence>MRHYALTSLALATVLALGTLPLHAADTDSKDAPKAQADKKDADKADKSASDEQPIPAERAVTTKHSVKINGRTIDYKATAGTMLIRDEKGKPTVSFFYVAYTADGGKGGKRPVTFFYNGGPGSSSMWLHMGSFGPVRVANDGDKPIPPAPYHTVPNEQSLLDKTDLVFIDAPGTGYSQLVGKAEGKDFYGVDQDAAAFTQFVSRYVSQNNRWNSPKFLFGESYGTTRSAVLAKSLQEKGMELNGIVLMSSILDFTVAAPGIDHGYIVNLPTEAAIAWYHNKVPNKPADIGAFLAEVRRFASGDYTLALAKGDAIDPAERDRVANQLSKYLGLSPQYIKDANLRIGPSRFRKELMRDDRRTVGRLDGRFVGIDPDAAGETPDGDTASDAITGAYVATFNQYAANELKFTEDRPYLPNNYAVVGKSWDWKRKNSGGWTQATYVGSDLGDAMRRNPHLKVFSANGYYDLATPFYATEFDLTHLGLEPAQLKNISYGFYPSGHMIYLDQKSLEQTKVDLSHFYEDAAP</sequence>
<evidence type="ECO:0000256" key="7">
    <source>
        <dbReference type="SAM" id="SignalP"/>
    </source>
</evidence>
<name>A0ABV9BZU5_9GAMM</name>
<evidence type="ECO:0000256" key="3">
    <source>
        <dbReference type="ARBA" id="ARBA00022729"/>
    </source>
</evidence>
<dbReference type="Proteomes" id="UP001595961">
    <property type="component" value="Unassembled WGS sequence"/>
</dbReference>
<evidence type="ECO:0000256" key="1">
    <source>
        <dbReference type="ARBA" id="ARBA00022645"/>
    </source>
</evidence>
<keyword evidence="9" id="KW-1185">Reference proteome</keyword>
<proteinExistence type="predicted"/>
<evidence type="ECO:0000256" key="2">
    <source>
        <dbReference type="ARBA" id="ARBA00022670"/>
    </source>
</evidence>
<dbReference type="RefSeq" id="WP_266150992.1">
    <property type="nucleotide sequence ID" value="NZ_CP064028.1"/>
</dbReference>
<dbReference type="Pfam" id="PF00450">
    <property type="entry name" value="Peptidase_S10"/>
    <property type="match status" value="1"/>
</dbReference>
<accession>A0ABV9BZU5</accession>
<dbReference type="InterPro" id="IPR001563">
    <property type="entry name" value="Peptidase_S10"/>
</dbReference>
<keyword evidence="5" id="KW-0325">Glycoprotein</keyword>
<keyword evidence="1" id="KW-0121">Carboxypeptidase</keyword>
<dbReference type="PANTHER" id="PTHR11802:SF3">
    <property type="entry name" value="RETINOID-INDUCIBLE SERINE CARBOXYPEPTIDASE"/>
    <property type="match status" value="1"/>
</dbReference>
<reference evidence="9" key="1">
    <citation type="journal article" date="2019" name="Int. J. Syst. Evol. Microbiol.">
        <title>The Global Catalogue of Microorganisms (GCM) 10K type strain sequencing project: providing services to taxonomists for standard genome sequencing and annotation.</title>
        <authorList>
            <consortium name="The Broad Institute Genomics Platform"/>
            <consortium name="The Broad Institute Genome Sequencing Center for Infectious Disease"/>
            <person name="Wu L."/>
            <person name="Ma J."/>
        </authorList>
    </citation>
    <scope>NUCLEOTIDE SEQUENCE [LARGE SCALE GENOMIC DNA]</scope>
    <source>
        <strain evidence="9">CCM 4481</strain>
    </source>
</reference>
<dbReference type="Gene3D" id="3.40.50.1820">
    <property type="entry name" value="alpha/beta hydrolase"/>
    <property type="match status" value="1"/>
</dbReference>
<feature type="signal peptide" evidence="7">
    <location>
        <begin position="1"/>
        <end position="24"/>
    </location>
</feature>
<evidence type="ECO:0000256" key="5">
    <source>
        <dbReference type="ARBA" id="ARBA00023180"/>
    </source>
</evidence>
<feature type="compositionally biased region" description="Basic and acidic residues" evidence="6">
    <location>
        <begin position="25"/>
        <end position="50"/>
    </location>
</feature>
<evidence type="ECO:0000313" key="9">
    <source>
        <dbReference type="Proteomes" id="UP001595961"/>
    </source>
</evidence>
<gene>
    <name evidence="8" type="ORF">ACFO5W_06025</name>
</gene>
<keyword evidence="4" id="KW-0378">Hydrolase</keyword>
<dbReference type="InterPro" id="IPR029058">
    <property type="entry name" value="AB_hydrolase_fold"/>
</dbReference>
<feature type="chain" id="PRO_5045849333" evidence="7">
    <location>
        <begin position="25"/>
        <end position="524"/>
    </location>
</feature>
<evidence type="ECO:0000256" key="6">
    <source>
        <dbReference type="SAM" id="MobiDB-lite"/>
    </source>
</evidence>
<dbReference type="PANTHER" id="PTHR11802">
    <property type="entry name" value="SERINE PROTEASE FAMILY S10 SERINE CARBOXYPEPTIDASE"/>
    <property type="match status" value="1"/>
</dbReference>
<organism evidence="8 9">
    <name type="scientific">Dyella halodurans</name>
    <dbReference type="NCBI Taxonomy" id="1920171"/>
    <lineage>
        <taxon>Bacteria</taxon>
        <taxon>Pseudomonadati</taxon>
        <taxon>Pseudomonadota</taxon>
        <taxon>Gammaproteobacteria</taxon>
        <taxon>Lysobacterales</taxon>
        <taxon>Rhodanobacteraceae</taxon>
        <taxon>Dyella</taxon>
    </lineage>
</organism>
<feature type="region of interest" description="Disordered" evidence="6">
    <location>
        <begin position="25"/>
        <end position="62"/>
    </location>
</feature>
<keyword evidence="2" id="KW-0645">Protease</keyword>